<proteinExistence type="predicted"/>
<evidence type="ECO:0000313" key="4">
    <source>
        <dbReference type="Proteomes" id="UP000622638"/>
    </source>
</evidence>
<reference evidence="1" key="4">
    <citation type="submission" date="2024-05" db="EMBL/GenBank/DDBJ databases">
        <authorList>
            <person name="Sun Q."/>
            <person name="Zhou Y."/>
        </authorList>
    </citation>
    <scope>NUCLEOTIDE SEQUENCE</scope>
    <source>
        <strain evidence="1">CGMCC 1.15931</strain>
    </source>
</reference>
<reference evidence="1" key="1">
    <citation type="journal article" date="2014" name="Int. J. Syst. Evol. Microbiol.">
        <title>Complete genome of a new Firmicutes species belonging to the dominant human colonic microbiota ('Ruminococcus bicirculans') reveals two chromosomes and a selective capacity to utilize plant glucans.</title>
        <authorList>
            <consortium name="NISC Comparative Sequencing Program"/>
            <person name="Wegmann U."/>
            <person name="Louis P."/>
            <person name="Goesmann A."/>
            <person name="Henrissat B."/>
            <person name="Duncan S.H."/>
            <person name="Flint H.J."/>
        </authorList>
    </citation>
    <scope>NUCLEOTIDE SEQUENCE</scope>
    <source>
        <strain evidence="1">CGMCC 1.15931</strain>
    </source>
</reference>
<dbReference type="AlphaFoldDB" id="A0A6I3SU85"/>
<keyword evidence="4" id="KW-1185">Reference proteome</keyword>
<evidence type="ECO:0000313" key="3">
    <source>
        <dbReference type="Proteomes" id="UP000430634"/>
    </source>
</evidence>
<sequence length="102" mass="10835">MPALKKWEVAAVLAILATALLTPAGIYMAFKRWEADHYRALIASEVELAGVLSVEGESHFREGWGVAVFALAPAARDRFEAPGGTGLLAGREELRTASPATA</sequence>
<organism evidence="2 3">
    <name type="scientific">Pseudoduganella buxea</name>
    <dbReference type="NCBI Taxonomy" id="1949069"/>
    <lineage>
        <taxon>Bacteria</taxon>
        <taxon>Pseudomonadati</taxon>
        <taxon>Pseudomonadota</taxon>
        <taxon>Betaproteobacteria</taxon>
        <taxon>Burkholderiales</taxon>
        <taxon>Oxalobacteraceae</taxon>
        <taxon>Telluria group</taxon>
        <taxon>Pseudoduganella</taxon>
    </lineage>
</organism>
<dbReference type="EMBL" id="WNKZ01000010">
    <property type="protein sequence ID" value="MTV52246.1"/>
    <property type="molecule type" value="Genomic_DNA"/>
</dbReference>
<evidence type="ECO:0000313" key="1">
    <source>
        <dbReference type="EMBL" id="GGB86961.1"/>
    </source>
</evidence>
<comment type="caution">
    <text evidence="2">The sequence shown here is derived from an EMBL/GenBank/DDBJ whole genome shotgun (WGS) entry which is preliminary data.</text>
</comment>
<protein>
    <submittedName>
        <fullName evidence="2">Uncharacterized protein</fullName>
    </submittedName>
</protein>
<evidence type="ECO:0000313" key="2">
    <source>
        <dbReference type="EMBL" id="MTV52246.1"/>
    </source>
</evidence>
<dbReference type="Proteomes" id="UP000622638">
    <property type="component" value="Unassembled WGS sequence"/>
</dbReference>
<dbReference type="EMBL" id="BMKG01000002">
    <property type="protein sequence ID" value="GGB86961.1"/>
    <property type="molecule type" value="Genomic_DNA"/>
</dbReference>
<gene>
    <name evidence="1" type="ORF">GCM10011572_06200</name>
    <name evidence="2" type="ORF">GM672_05790</name>
</gene>
<dbReference type="RefSeq" id="WP_155469581.1">
    <property type="nucleotide sequence ID" value="NZ_BMKG01000002.1"/>
</dbReference>
<dbReference type="Proteomes" id="UP000430634">
    <property type="component" value="Unassembled WGS sequence"/>
</dbReference>
<reference evidence="2 3" key="3">
    <citation type="submission" date="2019-11" db="EMBL/GenBank/DDBJ databases">
        <title>Type strains purchased from KCTC, JCM and DSMZ.</title>
        <authorList>
            <person name="Lu H."/>
        </authorList>
    </citation>
    <scope>NUCLEOTIDE SEQUENCE [LARGE SCALE GENOMIC DNA]</scope>
    <source>
        <strain evidence="2 3">KCTC 52429</strain>
    </source>
</reference>
<reference evidence="4" key="2">
    <citation type="journal article" date="2019" name="Int. J. Syst. Evol. Microbiol.">
        <title>The Global Catalogue of Microorganisms (GCM) 10K type strain sequencing project: providing services to taxonomists for standard genome sequencing and annotation.</title>
        <authorList>
            <consortium name="The Broad Institute Genomics Platform"/>
            <consortium name="The Broad Institute Genome Sequencing Center for Infectious Disease"/>
            <person name="Wu L."/>
            <person name="Ma J."/>
        </authorList>
    </citation>
    <scope>NUCLEOTIDE SEQUENCE [LARGE SCALE GENOMIC DNA]</scope>
    <source>
        <strain evidence="4">CGMCC 1.15931</strain>
    </source>
</reference>
<accession>A0A6I3SU85</accession>
<name>A0A6I3SU85_9BURK</name>